<sequence>MDFDQTVKEIRIKLNMSQEQLARELHVSFATVNRWENGKNSPNMIAKQALYDFCKKKGLEEALIKHLLDY</sequence>
<dbReference type="Gene3D" id="1.10.260.40">
    <property type="entry name" value="lambda repressor-like DNA-binding domains"/>
    <property type="match status" value="1"/>
</dbReference>
<organism evidence="2 3">
    <name type="scientific">Alkaliphilus serpentinus</name>
    <dbReference type="NCBI Taxonomy" id="1482731"/>
    <lineage>
        <taxon>Bacteria</taxon>
        <taxon>Bacillati</taxon>
        <taxon>Bacillota</taxon>
        <taxon>Clostridia</taxon>
        <taxon>Peptostreptococcales</taxon>
        <taxon>Natronincolaceae</taxon>
        <taxon>Alkaliphilus</taxon>
    </lineage>
</organism>
<proteinExistence type="predicted"/>
<dbReference type="EMBL" id="WBZB01000005">
    <property type="protein sequence ID" value="KAB3532880.1"/>
    <property type="molecule type" value="Genomic_DNA"/>
</dbReference>
<feature type="domain" description="HTH cro/C1-type" evidence="1">
    <location>
        <begin position="7"/>
        <end position="44"/>
    </location>
</feature>
<accession>A0A833HR64</accession>
<dbReference type="Pfam" id="PF01381">
    <property type="entry name" value="HTH_3"/>
    <property type="match status" value="1"/>
</dbReference>
<dbReference type="SMART" id="SM00530">
    <property type="entry name" value="HTH_XRE"/>
    <property type="match status" value="1"/>
</dbReference>
<dbReference type="RefSeq" id="WP_151864598.1">
    <property type="nucleotide sequence ID" value="NZ_WBZB01000005.1"/>
</dbReference>
<keyword evidence="3" id="KW-1185">Reference proteome</keyword>
<name>A0A833HR64_9FIRM</name>
<dbReference type="AlphaFoldDB" id="A0A833HR64"/>
<protein>
    <submittedName>
        <fullName evidence="2">Helix-turn-helix transcriptional regulator</fullName>
    </submittedName>
</protein>
<gene>
    <name evidence="2" type="ORF">F8153_01590</name>
</gene>
<dbReference type="Proteomes" id="UP000465601">
    <property type="component" value="Unassembled WGS sequence"/>
</dbReference>
<dbReference type="OrthoDB" id="9801008at2"/>
<reference evidence="2 3" key="1">
    <citation type="submission" date="2019-10" db="EMBL/GenBank/DDBJ databases">
        <title>Alkaliphilus serpentinus sp. nov. and Alkaliphilus pronyensis sp. nov., two novel anaerobic alkaliphilic species isolated from the serpentinized-hosted hydrothermal field of the Prony Bay (New Caledonia).</title>
        <authorList>
            <person name="Postec A."/>
        </authorList>
    </citation>
    <scope>NUCLEOTIDE SEQUENCE [LARGE SCALE GENOMIC DNA]</scope>
    <source>
        <strain evidence="2 3">LacT</strain>
    </source>
</reference>
<dbReference type="PROSITE" id="PS50943">
    <property type="entry name" value="HTH_CROC1"/>
    <property type="match status" value="1"/>
</dbReference>
<dbReference type="GO" id="GO:0003677">
    <property type="term" value="F:DNA binding"/>
    <property type="evidence" value="ECO:0007669"/>
    <property type="project" value="InterPro"/>
</dbReference>
<evidence type="ECO:0000313" key="3">
    <source>
        <dbReference type="Proteomes" id="UP000465601"/>
    </source>
</evidence>
<dbReference type="CDD" id="cd00093">
    <property type="entry name" value="HTH_XRE"/>
    <property type="match status" value="1"/>
</dbReference>
<dbReference type="InterPro" id="IPR001387">
    <property type="entry name" value="Cro/C1-type_HTH"/>
</dbReference>
<comment type="caution">
    <text evidence="2">The sequence shown here is derived from an EMBL/GenBank/DDBJ whole genome shotgun (WGS) entry which is preliminary data.</text>
</comment>
<dbReference type="SUPFAM" id="SSF47413">
    <property type="entry name" value="lambda repressor-like DNA-binding domains"/>
    <property type="match status" value="1"/>
</dbReference>
<evidence type="ECO:0000259" key="1">
    <source>
        <dbReference type="PROSITE" id="PS50943"/>
    </source>
</evidence>
<evidence type="ECO:0000313" key="2">
    <source>
        <dbReference type="EMBL" id="KAB3532880.1"/>
    </source>
</evidence>
<dbReference type="InterPro" id="IPR010982">
    <property type="entry name" value="Lambda_DNA-bd_dom_sf"/>
</dbReference>